<dbReference type="Gene3D" id="3.40.30.10">
    <property type="entry name" value="Glutaredoxin"/>
    <property type="match status" value="1"/>
</dbReference>
<protein>
    <submittedName>
        <fullName evidence="3">Protein-disulfide isomerase</fullName>
    </submittedName>
</protein>
<keyword evidence="4" id="KW-1185">Reference proteome</keyword>
<dbReference type="OrthoDB" id="8478320at2"/>
<feature type="signal peptide" evidence="1">
    <location>
        <begin position="1"/>
        <end position="18"/>
    </location>
</feature>
<keyword evidence="1" id="KW-0732">Signal</keyword>
<comment type="caution">
    <text evidence="3">The sequence shown here is derived from an EMBL/GenBank/DDBJ whole genome shotgun (WGS) entry which is preliminary data.</text>
</comment>
<dbReference type="AlphaFoldDB" id="A0A1E7QKF5"/>
<dbReference type="EMBL" id="MJMG01000001">
    <property type="protein sequence ID" value="OEY86933.1"/>
    <property type="molecule type" value="Genomic_DNA"/>
</dbReference>
<feature type="chain" id="PRO_5009200910" evidence="1">
    <location>
        <begin position="19"/>
        <end position="240"/>
    </location>
</feature>
<dbReference type="SUPFAM" id="SSF52833">
    <property type="entry name" value="Thioredoxin-like"/>
    <property type="match status" value="1"/>
</dbReference>
<gene>
    <name evidence="3" type="ORF">BIY23_00300</name>
</gene>
<evidence type="ECO:0000259" key="2">
    <source>
        <dbReference type="Pfam" id="PF13462"/>
    </source>
</evidence>
<sequence>MFFRALLLSLFIYTTLYAHQEKITQETEIISKESNTTEEITQKELLSLLPDDKFLGDPNAPVIMIGYVSPTCYHCALFYKNELAQIKKKYIDTGKLLYVLRIFPTDRFGFKATLLSYCYTKTENYFNFIRAIFDALVSWNYYNNSDELALLKKIAALSNLKEDMFNKCINDKAIEDKVLNNKLLAINKLGVENSPTFFIKINNNNFPTGLRECKHEGHKKLEYFSSIIDKLYAQATTPAS</sequence>
<dbReference type="InterPro" id="IPR012336">
    <property type="entry name" value="Thioredoxin-like_fold"/>
</dbReference>
<proteinExistence type="predicted"/>
<evidence type="ECO:0000313" key="4">
    <source>
        <dbReference type="Proteomes" id="UP000175679"/>
    </source>
</evidence>
<accession>A0A1E7QKF5</accession>
<dbReference type="RefSeq" id="WP_070064834.1">
    <property type="nucleotide sequence ID" value="NZ_MJMG01000001.1"/>
</dbReference>
<dbReference type="Pfam" id="PF13462">
    <property type="entry name" value="Thioredoxin_4"/>
    <property type="match status" value="1"/>
</dbReference>
<keyword evidence="3" id="KW-0413">Isomerase</keyword>
<reference evidence="3 4" key="1">
    <citation type="submission" date="2016-09" db="EMBL/GenBank/DDBJ databases">
        <title>Genomic evidence for plant-parasitic nematodes as the earliest Wolbachia hosts.</title>
        <authorList>
            <person name="Brown A.M."/>
            <person name="Wasala S.K."/>
            <person name="Howe D.K."/>
            <person name="Peetz A.B."/>
            <person name="Zasada I.A."/>
            <person name="Denver D.R."/>
        </authorList>
    </citation>
    <scope>NUCLEOTIDE SEQUENCE [LARGE SCALE GENOMIC DNA]</scope>
    <source>
        <strain evidence="4">wPpe</strain>
    </source>
</reference>
<name>A0A1E7QKF5_WOLPI</name>
<dbReference type="Gene3D" id="1.10.40.80">
    <property type="match status" value="1"/>
</dbReference>
<dbReference type="GO" id="GO:0016853">
    <property type="term" value="F:isomerase activity"/>
    <property type="evidence" value="ECO:0007669"/>
    <property type="project" value="UniProtKB-KW"/>
</dbReference>
<dbReference type="InterPro" id="IPR036249">
    <property type="entry name" value="Thioredoxin-like_sf"/>
</dbReference>
<evidence type="ECO:0000256" key="1">
    <source>
        <dbReference type="SAM" id="SignalP"/>
    </source>
</evidence>
<dbReference type="Proteomes" id="UP000175679">
    <property type="component" value="Unassembled WGS sequence"/>
</dbReference>
<evidence type="ECO:0000313" key="3">
    <source>
        <dbReference type="EMBL" id="OEY86933.1"/>
    </source>
</evidence>
<feature type="domain" description="Thioredoxin-like fold" evidence="2">
    <location>
        <begin position="51"/>
        <end position="229"/>
    </location>
</feature>
<organism evidence="3 4">
    <name type="scientific">Wolbachia pipientis</name>
    <dbReference type="NCBI Taxonomy" id="955"/>
    <lineage>
        <taxon>Bacteria</taxon>
        <taxon>Pseudomonadati</taxon>
        <taxon>Pseudomonadota</taxon>
        <taxon>Alphaproteobacteria</taxon>
        <taxon>Rickettsiales</taxon>
        <taxon>Anaplasmataceae</taxon>
        <taxon>Wolbachieae</taxon>
        <taxon>Wolbachia</taxon>
    </lineage>
</organism>